<dbReference type="RefSeq" id="WP_344972769.1">
    <property type="nucleotide sequence ID" value="NZ_BAABDD010000015.1"/>
</dbReference>
<feature type="compositionally biased region" description="Pro residues" evidence="4">
    <location>
        <begin position="374"/>
        <end position="384"/>
    </location>
</feature>
<evidence type="ECO:0000256" key="1">
    <source>
        <dbReference type="ARBA" id="ARBA00009481"/>
    </source>
</evidence>
<evidence type="ECO:0000256" key="2">
    <source>
        <dbReference type="ARBA" id="ARBA00022676"/>
    </source>
</evidence>
<gene>
    <name evidence="5" type="ORF">GCM10022402_32470</name>
</gene>
<organism evidence="5 6">
    <name type="scientific">Salinactinospora qingdaonensis</name>
    <dbReference type="NCBI Taxonomy" id="702744"/>
    <lineage>
        <taxon>Bacteria</taxon>
        <taxon>Bacillati</taxon>
        <taxon>Actinomycetota</taxon>
        <taxon>Actinomycetes</taxon>
        <taxon>Streptosporangiales</taxon>
        <taxon>Nocardiopsidaceae</taxon>
        <taxon>Salinactinospora</taxon>
    </lineage>
</organism>
<evidence type="ECO:0000256" key="4">
    <source>
        <dbReference type="SAM" id="MobiDB-lite"/>
    </source>
</evidence>
<comment type="caution">
    <text evidence="5">The sequence shown here is derived from an EMBL/GenBank/DDBJ whole genome shotgun (WGS) entry which is preliminary data.</text>
</comment>
<dbReference type="Gene3D" id="3.40.50.2000">
    <property type="entry name" value="Glycogen Phosphorylase B"/>
    <property type="match status" value="2"/>
</dbReference>
<feature type="region of interest" description="Disordered" evidence="4">
    <location>
        <begin position="155"/>
        <end position="177"/>
    </location>
</feature>
<comment type="similarity">
    <text evidence="1">Belongs to the glycosyltransferase group 1 family. Glycosyltransferase 4 subfamily.</text>
</comment>
<dbReference type="PANTHER" id="PTHR12526:SF640">
    <property type="entry name" value="COLANIC ACID BIOSYNTHESIS GLYCOSYLTRANSFERASE WCAL-RELATED"/>
    <property type="match status" value="1"/>
</dbReference>
<protein>
    <submittedName>
        <fullName evidence="5">Glycosyltransferase family 4 protein</fullName>
    </submittedName>
</protein>
<dbReference type="Proteomes" id="UP001500908">
    <property type="component" value="Unassembled WGS sequence"/>
</dbReference>
<name>A0ABP7FZC8_9ACTN</name>
<sequence length="403" mass="44755">MHVLVATVAHHPEDARILHRQIRALLDAGHSVTYIAPFREHRVVPWLELRAVDVPRAGRRTWLKSLRAAREAIAQHASSADIVLFHDPELLLSLPRRRPAAVWDVHEDTAALLATSRANPTLRRTLAALVRRFERYAERRVHLLLAEESYRDRFHEPHPVTPNTTTVPERPARSPRPDRVVHLGRISSSRGAEELVALGRLLRSHGITMDAIGPADRPSRSLLREAQREEALRWYGFIPNDQALRMISGALAGVSLLRDTPRNRRCFPTTVVEYMAHGVPVVTSPAPAAAALTTEQPQGQCGIVVPYNDVEAAADAVLRLQADTWLRDRFALVGHGIARARFHWPTQAEVFVRQIEEWAGAGPLHRGIRSSTPPRMPPEQPTAPRPSALSGAATTAMPGLPGR</sequence>
<dbReference type="SUPFAM" id="SSF53756">
    <property type="entry name" value="UDP-Glycosyltransferase/glycogen phosphorylase"/>
    <property type="match status" value="1"/>
</dbReference>
<dbReference type="PANTHER" id="PTHR12526">
    <property type="entry name" value="GLYCOSYLTRANSFERASE"/>
    <property type="match status" value="1"/>
</dbReference>
<dbReference type="CDD" id="cd03801">
    <property type="entry name" value="GT4_PimA-like"/>
    <property type="match status" value="1"/>
</dbReference>
<feature type="region of interest" description="Disordered" evidence="4">
    <location>
        <begin position="363"/>
        <end position="403"/>
    </location>
</feature>
<keyword evidence="6" id="KW-1185">Reference proteome</keyword>
<dbReference type="Pfam" id="PF13692">
    <property type="entry name" value="Glyco_trans_1_4"/>
    <property type="match status" value="1"/>
</dbReference>
<keyword evidence="3" id="KW-0808">Transferase</keyword>
<reference evidence="6" key="1">
    <citation type="journal article" date="2019" name="Int. J. Syst. Evol. Microbiol.">
        <title>The Global Catalogue of Microorganisms (GCM) 10K type strain sequencing project: providing services to taxonomists for standard genome sequencing and annotation.</title>
        <authorList>
            <consortium name="The Broad Institute Genomics Platform"/>
            <consortium name="The Broad Institute Genome Sequencing Center for Infectious Disease"/>
            <person name="Wu L."/>
            <person name="Ma J."/>
        </authorList>
    </citation>
    <scope>NUCLEOTIDE SEQUENCE [LARGE SCALE GENOMIC DNA]</scope>
    <source>
        <strain evidence="6">JCM 17137</strain>
    </source>
</reference>
<evidence type="ECO:0000313" key="5">
    <source>
        <dbReference type="EMBL" id="GAA3750843.1"/>
    </source>
</evidence>
<dbReference type="EMBL" id="BAABDD010000015">
    <property type="protein sequence ID" value="GAA3750843.1"/>
    <property type="molecule type" value="Genomic_DNA"/>
</dbReference>
<accession>A0ABP7FZC8</accession>
<keyword evidence="2" id="KW-0328">Glycosyltransferase</keyword>
<proteinExistence type="inferred from homology"/>
<evidence type="ECO:0000313" key="6">
    <source>
        <dbReference type="Proteomes" id="UP001500908"/>
    </source>
</evidence>
<evidence type="ECO:0000256" key="3">
    <source>
        <dbReference type="ARBA" id="ARBA00022679"/>
    </source>
</evidence>